<dbReference type="Proteomes" id="UP000490939">
    <property type="component" value="Unassembled WGS sequence"/>
</dbReference>
<evidence type="ECO:0000313" key="1">
    <source>
        <dbReference type="EMBL" id="KAE9991270.1"/>
    </source>
</evidence>
<name>A0A8H3Z9L2_VENIN</name>
<keyword evidence="2" id="KW-1185">Reference proteome</keyword>
<dbReference type="AlphaFoldDB" id="A0A8H3Z9L2"/>
<reference evidence="1 2" key="1">
    <citation type="submission" date="2019-07" db="EMBL/GenBank/DDBJ databases">
        <title>Venturia inaequalis Genome Resource.</title>
        <authorList>
            <person name="Lichtner F.J."/>
        </authorList>
    </citation>
    <scope>NUCLEOTIDE SEQUENCE [LARGE SCALE GENOMIC DNA]</scope>
    <source>
        <strain evidence="1 2">DMI_063113</strain>
    </source>
</reference>
<protein>
    <submittedName>
        <fullName evidence="1">Uncharacterized protein</fullName>
    </submittedName>
</protein>
<organism evidence="1 2">
    <name type="scientific">Venturia inaequalis</name>
    <name type="common">Apple scab fungus</name>
    <dbReference type="NCBI Taxonomy" id="5025"/>
    <lineage>
        <taxon>Eukaryota</taxon>
        <taxon>Fungi</taxon>
        <taxon>Dikarya</taxon>
        <taxon>Ascomycota</taxon>
        <taxon>Pezizomycotina</taxon>
        <taxon>Dothideomycetes</taxon>
        <taxon>Pleosporomycetidae</taxon>
        <taxon>Venturiales</taxon>
        <taxon>Venturiaceae</taxon>
        <taxon>Venturia</taxon>
    </lineage>
</organism>
<accession>A0A8H3Z9L2</accession>
<proteinExistence type="predicted"/>
<evidence type="ECO:0000313" key="2">
    <source>
        <dbReference type="Proteomes" id="UP000490939"/>
    </source>
</evidence>
<comment type="caution">
    <text evidence="1">The sequence shown here is derived from an EMBL/GenBank/DDBJ whole genome shotgun (WGS) entry which is preliminary data.</text>
</comment>
<gene>
    <name evidence="1" type="ORF">EG327_000215</name>
</gene>
<dbReference type="EMBL" id="WNWR01000102">
    <property type="protein sequence ID" value="KAE9991270.1"/>
    <property type="molecule type" value="Genomic_DNA"/>
</dbReference>
<sequence>MIKFAASLVARDKSLRSASSKTLEVVNTKSFHPGRHDIIEIVHCFRLQDMLHAMINKSSDLLKRRTTSGAAINTVEV</sequence>